<sequence>MFKAEEHEFSTFWFETFIETFHWQGLSFLGFWMGSLVAEEIRKKQHSFPFFELTGEPGSGRYAMLEFCWKLMGQDEYLGFDLFNASVSNQRRVFTQASSMPIVLLDAEEEAGEKGKHARRKRIDDLKLFYDGCHSNDDRMVKGGIVFVLDVSKFQSPAFLARVVHCHTVTDHHNQGSQFFANFLDRQTAAKVGGLQEVVAQNKTEILEAYFTVYDELVPMFRNAGVRNARHVKNHAQVAACGHALSVIFPSMDQDEKTQLAFYLIEEALKREGMEVRYV</sequence>
<dbReference type="EMBL" id="CAADHO010000001">
    <property type="protein sequence ID" value="VFQ42411.1"/>
    <property type="molecule type" value="Genomic_DNA"/>
</dbReference>
<evidence type="ECO:0000313" key="1">
    <source>
        <dbReference type="EMBL" id="VFQ42411.1"/>
    </source>
</evidence>
<reference evidence="1 2" key="1">
    <citation type="submission" date="2019-03" db="EMBL/GenBank/DDBJ databases">
        <authorList>
            <person name="Nijsse B."/>
        </authorList>
    </citation>
    <scope>NUCLEOTIDE SEQUENCE [LARGE SCALE GENOMIC DNA]</scope>
    <source>
        <strain evidence="1">Desulfoluna butyratoxydans MSL71</strain>
    </source>
</reference>
<evidence type="ECO:0008006" key="3">
    <source>
        <dbReference type="Google" id="ProtNLM"/>
    </source>
</evidence>
<evidence type="ECO:0000313" key="2">
    <source>
        <dbReference type="Proteomes" id="UP000507962"/>
    </source>
</evidence>
<proteinExistence type="predicted"/>
<organism evidence="1 2">
    <name type="scientific">Desulfoluna butyratoxydans</name>
    <dbReference type="NCBI Taxonomy" id="231438"/>
    <lineage>
        <taxon>Bacteria</taxon>
        <taxon>Pseudomonadati</taxon>
        <taxon>Thermodesulfobacteriota</taxon>
        <taxon>Desulfobacteria</taxon>
        <taxon>Desulfobacterales</taxon>
        <taxon>Desulfolunaceae</taxon>
        <taxon>Desulfoluna</taxon>
    </lineage>
</organism>
<dbReference type="AlphaFoldDB" id="A0A4U8YG86"/>
<protein>
    <recommendedName>
        <fullName evidence="3">P-loop containing nucleoside triphosphate hydrolase</fullName>
    </recommendedName>
</protein>
<keyword evidence="2" id="KW-1185">Reference proteome</keyword>
<dbReference type="Proteomes" id="UP000507962">
    <property type="component" value="Unassembled WGS sequence"/>
</dbReference>
<gene>
    <name evidence="1" type="ORF">MSL71_290</name>
</gene>
<name>A0A4U8YG86_9BACT</name>
<dbReference type="RefSeq" id="WP_180136669.1">
    <property type="nucleotide sequence ID" value="NZ_CAADHO010000001.1"/>
</dbReference>
<accession>A0A4U8YG86</accession>